<dbReference type="InterPro" id="IPR023631">
    <property type="entry name" value="Amidase_dom"/>
</dbReference>
<dbReference type="InterPro" id="IPR000120">
    <property type="entry name" value="Amidase"/>
</dbReference>
<dbReference type="SUPFAM" id="SSF75304">
    <property type="entry name" value="Amidase signature (AS) enzymes"/>
    <property type="match status" value="1"/>
</dbReference>
<reference evidence="2 3" key="1">
    <citation type="submission" date="2024-06" db="EMBL/GenBank/DDBJ databases">
        <title>Sorghum-associated microbial communities from plants grown in Nebraska, USA.</title>
        <authorList>
            <person name="Schachtman D."/>
        </authorList>
    </citation>
    <scope>NUCLEOTIDE SEQUENCE [LARGE SCALE GENOMIC DNA]</scope>
    <source>
        <strain evidence="2 3">2709</strain>
    </source>
</reference>
<dbReference type="RefSeq" id="WP_354444140.1">
    <property type="nucleotide sequence ID" value="NZ_JBEPSH010000005.1"/>
</dbReference>
<evidence type="ECO:0000313" key="2">
    <source>
        <dbReference type="EMBL" id="MET4577609.1"/>
    </source>
</evidence>
<feature type="domain" description="Amidase" evidence="1">
    <location>
        <begin position="37"/>
        <end position="443"/>
    </location>
</feature>
<dbReference type="PANTHER" id="PTHR11895">
    <property type="entry name" value="TRANSAMIDASE"/>
    <property type="match status" value="1"/>
</dbReference>
<evidence type="ECO:0000313" key="3">
    <source>
        <dbReference type="Proteomes" id="UP001549320"/>
    </source>
</evidence>
<protein>
    <submittedName>
        <fullName evidence="2">Aspartyl-tRNA(Asn)/glutamyl-tRNA(Gln) amidotransferase subunit A</fullName>
        <ecNumber evidence="2">6.3.5.6</ecNumber>
        <ecNumber evidence="2">6.3.5.7</ecNumber>
    </submittedName>
</protein>
<sequence length="486" mass="51558">MILEHVPIGHLGIAELGRALRSGCLSATSLAHHVIRQHRQHGELLGAYKFFDERACLAQAAVADSAFKAGMDLGPLQGIPISVKDMYGVSGWPTFAGAKRALPNQWRSEGPLVQGLRRQLAVLVGKTHTVEFALGGLGLNNHHGTPRNPWDTTGHRVPGGSSSGAGVSLLEGSAWVALGTDTAGSVRVPAAYTGTVGFRPSPGTWSTRGIVPLSSTCDTPGVLVRTAADLALVYRTLSCELSPTQLPTPKPLAGYRLGVDRTFFFARCAPGIAEAVENVLTQLASAGADIVEVRLTEADEAYEIFHDGGIAGPELLASFGTTLPDRHDELDESVRLRLSQASSMTATTYIRSIRKLDRLAQQAEHRLSHVDAMLTPSTLNLPPLLEDLNDPQTYIRANIDAMGNTGVFSLFGFCALSMPVALSHEGLPIGLQLAAPRGAEAMLVQIACAIEDMIGNARQLLGTPPLLQQQLEPRLSSGATFPNGVT</sequence>
<dbReference type="PANTHER" id="PTHR11895:SF176">
    <property type="entry name" value="AMIDASE AMID-RELATED"/>
    <property type="match status" value="1"/>
</dbReference>
<keyword evidence="3" id="KW-1185">Reference proteome</keyword>
<dbReference type="Gene3D" id="3.90.1300.10">
    <property type="entry name" value="Amidase signature (AS) domain"/>
    <property type="match status" value="1"/>
</dbReference>
<dbReference type="Pfam" id="PF01425">
    <property type="entry name" value="Amidase"/>
    <property type="match status" value="1"/>
</dbReference>
<keyword evidence="2" id="KW-0436">Ligase</keyword>
<dbReference type="Proteomes" id="UP001549320">
    <property type="component" value="Unassembled WGS sequence"/>
</dbReference>
<organism evidence="2 3">
    <name type="scientific">Ottowia thiooxydans</name>
    <dbReference type="NCBI Taxonomy" id="219182"/>
    <lineage>
        <taxon>Bacteria</taxon>
        <taxon>Pseudomonadati</taxon>
        <taxon>Pseudomonadota</taxon>
        <taxon>Betaproteobacteria</taxon>
        <taxon>Burkholderiales</taxon>
        <taxon>Comamonadaceae</taxon>
        <taxon>Ottowia</taxon>
    </lineage>
</organism>
<gene>
    <name evidence="2" type="ORF">ABIE13_002720</name>
</gene>
<dbReference type="EMBL" id="JBEPSH010000005">
    <property type="protein sequence ID" value="MET4577609.1"/>
    <property type="molecule type" value="Genomic_DNA"/>
</dbReference>
<comment type="caution">
    <text evidence="2">The sequence shown here is derived from an EMBL/GenBank/DDBJ whole genome shotgun (WGS) entry which is preliminary data.</text>
</comment>
<dbReference type="EC" id="6.3.5.6" evidence="2"/>
<proteinExistence type="predicted"/>
<accession>A0ABV2Q983</accession>
<dbReference type="GO" id="GO:0050566">
    <property type="term" value="F:asparaginyl-tRNA synthase (glutamine-hydrolyzing) activity"/>
    <property type="evidence" value="ECO:0007669"/>
    <property type="project" value="UniProtKB-EC"/>
</dbReference>
<dbReference type="EC" id="6.3.5.7" evidence="2"/>
<name>A0ABV2Q983_9BURK</name>
<evidence type="ECO:0000259" key="1">
    <source>
        <dbReference type="Pfam" id="PF01425"/>
    </source>
</evidence>
<dbReference type="GO" id="GO:0050567">
    <property type="term" value="F:glutaminyl-tRNA synthase (glutamine-hydrolyzing) activity"/>
    <property type="evidence" value="ECO:0007669"/>
    <property type="project" value="UniProtKB-EC"/>
</dbReference>
<dbReference type="InterPro" id="IPR036928">
    <property type="entry name" value="AS_sf"/>
</dbReference>